<gene>
    <name evidence="2" type="ORF">ACFMB1_00595</name>
</gene>
<feature type="transmembrane region" description="Helical" evidence="1">
    <location>
        <begin position="61"/>
        <end position="80"/>
    </location>
</feature>
<dbReference type="Proteomes" id="UP001596116">
    <property type="component" value="Unassembled WGS sequence"/>
</dbReference>
<feature type="transmembrane region" description="Helical" evidence="1">
    <location>
        <begin position="31"/>
        <end position="49"/>
    </location>
</feature>
<evidence type="ECO:0000256" key="1">
    <source>
        <dbReference type="SAM" id="Phobius"/>
    </source>
</evidence>
<proteinExistence type="predicted"/>
<reference evidence="2 3" key="1">
    <citation type="submission" date="2024-09" db="EMBL/GenBank/DDBJ databases">
        <authorList>
            <person name="Zhang Z.-H."/>
        </authorList>
    </citation>
    <scope>NUCLEOTIDE SEQUENCE [LARGE SCALE GENOMIC DNA]</scope>
    <source>
        <strain evidence="2 3">HHTR114</strain>
    </source>
</reference>
<evidence type="ECO:0000313" key="2">
    <source>
        <dbReference type="EMBL" id="MFC6034016.1"/>
    </source>
</evidence>
<sequence length="113" mass="13062">MKKWRLWLLAFFTMFVAVGLAVVITIFDGGYWSFIPMIAWLVLGQIFIVPKILGRNYRWGLFLFMMAMMALSFGAMLVIAHFGGGWFAYLPPLIWVAWSSLYVMPRIKASEEK</sequence>
<name>A0ABW1KSS9_9PROT</name>
<feature type="transmembrane region" description="Helical" evidence="1">
    <location>
        <begin position="86"/>
        <end position="104"/>
    </location>
</feature>
<dbReference type="RefSeq" id="WP_379880691.1">
    <property type="nucleotide sequence ID" value="NZ_JBHPON010000001.1"/>
</dbReference>
<keyword evidence="1" id="KW-0472">Membrane</keyword>
<organism evidence="2 3">
    <name type="scientific">Hyphococcus aureus</name>
    <dbReference type="NCBI Taxonomy" id="2666033"/>
    <lineage>
        <taxon>Bacteria</taxon>
        <taxon>Pseudomonadati</taxon>
        <taxon>Pseudomonadota</taxon>
        <taxon>Alphaproteobacteria</taxon>
        <taxon>Parvularculales</taxon>
        <taxon>Parvularculaceae</taxon>
        <taxon>Hyphococcus</taxon>
    </lineage>
</organism>
<protein>
    <submittedName>
        <fullName evidence="2">Uncharacterized protein</fullName>
    </submittedName>
</protein>
<keyword evidence="3" id="KW-1185">Reference proteome</keyword>
<accession>A0ABW1KSS9</accession>
<keyword evidence="1" id="KW-0812">Transmembrane</keyword>
<dbReference type="EMBL" id="JBHPON010000001">
    <property type="protein sequence ID" value="MFC6034016.1"/>
    <property type="molecule type" value="Genomic_DNA"/>
</dbReference>
<keyword evidence="1" id="KW-1133">Transmembrane helix</keyword>
<comment type="caution">
    <text evidence="2">The sequence shown here is derived from an EMBL/GenBank/DDBJ whole genome shotgun (WGS) entry which is preliminary data.</text>
</comment>
<evidence type="ECO:0000313" key="3">
    <source>
        <dbReference type="Proteomes" id="UP001596116"/>
    </source>
</evidence>